<evidence type="ECO:0000256" key="1">
    <source>
        <dbReference type="ARBA" id="ARBA00010401"/>
    </source>
</evidence>
<protein>
    <recommendedName>
        <fullName evidence="4">UTP--glucose-1-phosphate uridylyltransferase</fullName>
        <ecNumber evidence="3">2.7.7.9</ecNumber>
    </recommendedName>
</protein>
<keyword evidence="5" id="KW-0808">Transferase</keyword>
<evidence type="ECO:0000256" key="8">
    <source>
        <dbReference type="ARBA" id="ARBA00047432"/>
    </source>
</evidence>
<keyword evidence="6" id="KW-0548">Nucleotidyltransferase</keyword>
<dbReference type="Gene3D" id="2.160.10.10">
    <property type="entry name" value="Hexapeptide repeat proteins"/>
    <property type="match status" value="1"/>
</dbReference>
<dbReference type="GO" id="GO:0006011">
    <property type="term" value="P:UDP-alpha-D-glucose metabolic process"/>
    <property type="evidence" value="ECO:0007669"/>
    <property type="project" value="InterPro"/>
</dbReference>
<keyword evidence="9" id="KW-1185">Reference proteome</keyword>
<dbReference type="GO" id="GO:0005978">
    <property type="term" value="P:glycogen biosynthetic process"/>
    <property type="evidence" value="ECO:0007669"/>
    <property type="project" value="UniProtKB-UniPathway"/>
</dbReference>
<accession>A0A1I7W9N0</accession>
<dbReference type="Pfam" id="PF01704">
    <property type="entry name" value="UDPGP"/>
    <property type="match status" value="2"/>
</dbReference>
<reference evidence="10" key="1">
    <citation type="submission" date="2016-11" db="UniProtKB">
        <authorList>
            <consortium name="WormBaseParasite"/>
        </authorList>
    </citation>
    <scope>IDENTIFICATION</scope>
</reference>
<dbReference type="GO" id="GO:0003983">
    <property type="term" value="F:UTP:glucose-1-phosphate uridylyltransferase activity"/>
    <property type="evidence" value="ECO:0007669"/>
    <property type="project" value="UniProtKB-EC"/>
</dbReference>
<dbReference type="PANTHER" id="PTHR43511">
    <property type="match status" value="1"/>
</dbReference>
<dbReference type="PROSITE" id="PS51257">
    <property type="entry name" value="PROKAR_LIPOPROTEIN"/>
    <property type="match status" value="1"/>
</dbReference>
<dbReference type="Gene3D" id="3.90.550.10">
    <property type="entry name" value="Spore Coat Polysaccharide Biosynthesis Protein SpsA, Chain A"/>
    <property type="match status" value="1"/>
</dbReference>
<comment type="function">
    <text evidence="7">UTP--glucose-1-phosphate uridylyltransferase catalyzing the conversion of glucose-1-phosphate into UDP-glucose, a crucial precursor for the production of glycogen.</text>
</comment>
<sequence length="167" mass="18312">MLNKLVVVKLNGGLGTSMGCKGPKSTTNNKLHVSATVLIFPISNLLIQLYEISSAGIYSNASGILLATETSMKLFITLDFWMNLSLREKSSYNKGIILACGINVPRSRFLPVKKSSDLLLLMSNLYDIDKGSLTLSEQRSFPTTPLCLISEIAFIFAKLNISFQEIS</sequence>
<dbReference type="WBParaSite" id="Hba_01354">
    <property type="protein sequence ID" value="Hba_01354"/>
    <property type="gene ID" value="Hba_01354"/>
</dbReference>
<evidence type="ECO:0000313" key="10">
    <source>
        <dbReference type="WBParaSite" id="Hba_01354"/>
    </source>
</evidence>
<evidence type="ECO:0000256" key="3">
    <source>
        <dbReference type="ARBA" id="ARBA00012415"/>
    </source>
</evidence>
<dbReference type="UniPathway" id="UPA00164"/>
<dbReference type="AlphaFoldDB" id="A0A1I7W9N0"/>
<dbReference type="InterPro" id="IPR029044">
    <property type="entry name" value="Nucleotide-diphossugar_trans"/>
</dbReference>
<dbReference type="InterPro" id="IPR002618">
    <property type="entry name" value="UDPGP_fam"/>
</dbReference>
<organism evidence="9 10">
    <name type="scientific">Heterorhabditis bacteriophora</name>
    <name type="common">Entomopathogenic nematode worm</name>
    <dbReference type="NCBI Taxonomy" id="37862"/>
    <lineage>
        <taxon>Eukaryota</taxon>
        <taxon>Metazoa</taxon>
        <taxon>Ecdysozoa</taxon>
        <taxon>Nematoda</taxon>
        <taxon>Chromadorea</taxon>
        <taxon>Rhabditida</taxon>
        <taxon>Rhabditina</taxon>
        <taxon>Rhabditomorpha</taxon>
        <taxon>Strongyloidea</taxon>
        <taxon>Heterorhabditidae</taxon>
        <taxon>Heterorhabditis</taxon>
    </lineage>
</organism>
<dbReference type="SUPFAM" id="SSF53448">
    <property type="entry name" value="Nucleotide-diphospho-sugar transferases"/>
    <property type="match status" value="1"/>
</dbReference>
<dbReference type="InterPro" id="IPR016267">
    <property type="entry name" value="UDPGP_trans"/>
</dbReference>
<comment type="catalytic activity">
    <reaction evidence="8">
        <text>alpha-D-glucose 1-phosphate + UTP + H(+) = UDP-alpha-D-glucose + diphosphate</text>
        <dbReference type="Rhea" id="RHEA:19889"/>
        <dbReference type="ChEBI" id="CHEBI:15378"/>
        <dbReference type="ChEBI" id="CHEBI:33019"/>
        <dbReference type="ChEBI" id="CHEBI:46398"/>
        <dbReference type="ChEBI" id="CHEBI:58601"/>
        <dbReference type="ChEBI" id="CHEBI:58885"/>
        <dbReference type="EC" id="2.7.7.9"/>
    </reaction>
    <physiologicalReaction direction="left-to-right" evidence="8">
        <dbReference type="Rhea" id="RHEA:19890"/>
    </physiologicalReaction>
</comment>
<proteinExistence type="inferred from homology"/>
<name>A0A1I7W9N0_HETBA</name>
<dbReference type="Proteomes" id="UP000095283">
    <property type="component" value="Unplaced"/>
</dbReference>
<dbReference type="EC" id="2.7.7.9" evidence="3"/>
<comment type="subunit">
    <text evidence="2">Homooctamer.</text>
</comment>
<evidence type="ECO:0000256" key="4">
    <source>
        <dbReference type="ARBA" id="ARBA00019048"/>
    </source>
</evidence>
<evidence type="ECO:0000256" key="2">
    <source>
        <dbReference type="ARBA" id="ARBA00011823"/>
    </source>
</evidence>
<comment type="similarity">
    <text evidence="1">Belongs to the UDPGP type 1 family.</text>
</comment>
<evidence type="ECO:0000256" key="6">
    <source>
        <dbReference type="ARBA" id="ARBA00022695"/>
    </source>
</evidence>
<evidence type="ECO:0000256" key="7">
    <source>
        <dbReference type="ARBA" id="ARBA00023579"/>
    </source>
</evidence>
<evidence type="ECO:0000313" key="9">
    <source>
        <dbReference type="Proteomes" id="UP000095283"/>
    </source>
</evidence>
<evidence type="ECO:0000256" key="5">
    <source>
        <dbReference type="ARBA" id="ARBA00022679"/>
    </source>
</evidence>